<dbReference type="AlphaFoldDB" id="A0A1I6H4U8"/>
<dbReference type="Pfam" id="PF01882">
    <property type="entry name" value="DUF58"/>
    <property type="match status" value="1"/>
</dbReference>
<reference evidence="3 4" key="1">
    <citation type="submission" date="2016-10" db="EMBL/GenBank/DDBJ databases">
        <authorList>
            <person name="de Groot N.N."/>
        </authorList>
    </citation>
    <scope>NUCLEOTIDE SEQUENCE [LARGE SCALE GENOMIC DNA]</scope>
    <source>
        <strain evidence="3 4">DSM 21019</strain>
    </source>
</reference>
<evidence type="ECO:0000259" key="2">
    <source>
        <dbReference type="Pfam" id="PF01882"/>
    </source>
</evidence>
<dbReference type="OrthoDB" id="845740at2"/>
<feature type="transmembrane region" description="Helical" evidence="1">
    <location>
        <begin position="37"/>
        <end position="59"/>
    </location>
</feature>
<proteinExistence type="predicted"/>
<dbReference type="RefSeq" id="WP_092982680.1">
    <property type="nucleotide sequence ID" value="NZ_FOYQ01000002.1"/>
</dbReference>
<evidence type="ECO:0000313" key="3">
    <source>
        <dbReference type="EMBL" id="SFR49442.1"/>
    </source>
</evidence>
<dbReference type="EMBL" id="FOYQ01000002">
    <property type="protein sequence ID" value="SFR49442.1"/>
    <property type="molecule type" value="Genomic_DNA"/>
</dbReference>
<keyword evidence="1" id="KW-0472">Membrane</keyword>
<evidence type="ECO:0000313" key="4">
    <source>
        <dbReference type="Proteomes" id="UP000199534"/>
    </source>
</evidence>
<keyword evidence="4" id="KW-1185">Reference proteome</keyword>
<dbReference type="InterPro" id="IPR002881">
    <property type="entry name" value="DUF58"/>
</dbReference>
<name>A0A1I6H4U8_9FLAO</name>
<gene>
    <name evidence="3" type="ORF">SAMN04490243_2258</name>
</gene>
<feature type="domain" description="DUF58" evidence="2">
    <location>
        <begin position="205"/>
        <end position="350"/>
    </location>
</feature>
<organism evidence="3 4">
    <name type="scientific">Robiginitalea myxolifaciens</name>
    <dbReference type="NCBI Taxonomy" id="400055"/>
    <lineage>
        <taxon>Bacteria</taxon>
        <taxon>Pseudomonadati</taxon>
        <taxon>Bacteroidota</taxon>
        <taxon>Flavobacteriia</taxon>
        <taxon>Flavobacteriales</taxon>
        <taxon>Flavobacteriaceae</taxon>
        <taxon>Robiginitalea</taxon>
    </lineage>
</organism>
<sequence length="444" mass="51693">MRKLLRQLFLSKRFFLLSSLLVFGFILAFVFPGWFGIFRWFAALLALLVLLDCALLFAAGKGIHASRELPERFSNGDQNPVPISLQNRYSFPIDYELIEELPEQFQARDFKYSGKLKSGDARKITYELRPTERGIYTFGRLIALVSSPLGLIQRRFSFQGGESVAVYPSFLELRKYELLALSNRLSEYGLKKIRRIGHTMEFEHIREYVSGDDVRNLNWKATAKKAELMVNQYQDEKSQPVYSVIDTGRVMQMPFHRLSLLDYAINATLVLSRVALRKQDKAGMMTFNRKVDNRVVANRRSSQMQRILETLYHIKTDFAESDFARLYTDIKRSLPFRSLLLLYTNFETLDALNRQLPYLKALSRDHLLVVIFFRNTELETFSTEETDAVRGIFQQTIAQKFIFERKRIVRELGRHGIQSLLTRPEDLTVATLNKYLELKARGLF</sequence>
<keyword evidence="1" id="KW-0812">Transmembrane</keyword>
<feature type="transmembrane region" description="Helical" evidence="1">
    <location>
        <begin position="12"/>
        <end position="31"/>
    </location>
</feature>
<dbReference type="PANTHER" id="PTHR33608">
    <property type="entry name" value="BLL2464 PROTEIN"/>
    <property type="match status" value="1"/>
</dbReference>
<protein>
    <submittedName>
        <fullName evidence="3">Uncharacterized conserved protein, DUF58 family, contains vWF domain</fullName>
    </submittedName>
</protein>
<dbReference type="Proteomes" id="UP000199534">
    <property type="component" value="Unassembled WGS sequence"/>
</dbReference>
<dbReference type="STRING" id="400055.SAMN04490243_2258"/>
<keyword evidence="1" id="KW-1133">Transmembrane helix</keyword>
<dbReference type="PANTHER" id="PTHR33608:SF3">
    <property type="entry name" value="SLR2013 PROTEIN"/>
    <property type="match status" value="1"/>
</dbReference>
<accession>A0A1I6H4U8</accession>
<evidence type="ECO:0000256" key="1">
    <source>
        <dbReference type="SAM" id="Phobius"/>
    </source>
</evidence>